<dbReference type="InterPro" id="IPR000198">
    <property type="entry name" value="RhoGAP_dom"/>
</dbReference>
<feature type="region of interest" description="Disordered" evidence="5">
    <location>
        <begin position="518"/>
        <end position="538"/>
    </location>
</feature>
<dbReference type="PANTHER" id="PTHR11200">
    <property type="entry name" value="INOSITOL 5-PHOSPHATASE"/>
    <property type="match status" value="1"/>
</dbReference>
<dbReference type="GO" id="GO:0005938">
    <property type="term" value="C:cell cortex"/>
    <property type="evidence" value="ECO:0007669"/>
    <property type="project" value="UniProtKB-ARBA"/>
</dbReference>
<keyword evidence="3" id="KW-0967">Endosome</keyword>
<dbReference type="GO" id="GO:0004439">
    <property type="term" value="F:phosphatidylinositol-4,5-bisphosphate 5-phosphatase activity"/>
    <property type="evidence" value="ECO:0007669"/>
    <property type="project" value="TreeGrafter"/>
</dbReference>
<feature type="domain" description="Inositol polyphosphate-related phosphatase" evidence="6">
    <location>
        <begin position="621"/>
        <end position="955"/>
    </location>
</feature>
<keyword evidence="4" id="KW-0968">Cytoplasmic vesicle</keyword>
<reference evidence="7 8" key="3">
    <citation type="journal article" date="2015" name="Genome Announc.">
        <title>Draft Genome Sequence of the Archiascomycetous Yeast Saitoella complicata.</title>
        <authorList>
            <person name="Yamauchi K."/>
            <person name="Kondo S."/>
            <person name="Hamamoto M."/>
            <person name="Takahashi Y."/>
            <person name="Ogura Y."/>
            <person name="Hayashi T."/>
            <person name="Nishida H."/>
        </authorList>
    </citation>
    <scope>NUCLEOTIDE SEQUENCE [LARGE SCALE GENOMIC DNA]</scope>
    <source>
        <strain evidence="7 8">NRRL Y-17804</strain>
    </source>
</reference>
<dbReference type="InterPro" id="IPR032710">
    <property type="entry name" value="NTF2-like_dom_sf"/>
</dbReference>
<dbReference type="Gene3D" id="3.60.10.10">
    <property type="entry name" value="Endonuclease/exonuclease/phosphatase"/>
    <property type="match status" value="1"/>
</dbReference>
<dbReference type="SMART" id="SM00128">
    <property type="entry name" value="IPPc"/>
    <property type="match status" value="1"/>
</dbReference>
<dbReference type="InterPro" id="IPR008936">
    <property type="entry name" value="Rho_GTPase_activation_prot"/>
</dbReference>
<accession>A0A0E9NL28</accession>
<evidence type="ECO:0000256" key="5">
    <source>
        <dbReference type="SAM" id="MobiDB-lite"/>
    </source>
</evidence>
<dbReference type="GO" id="GO:0046856">
    <property type="term" value="P:phosphatidylinositol dephosphorylation"/>
    <property type="evidence" value="ECO:0007669"/>
    <property type="project" value="InterPro"/>
</dbReference>
<dbReference type="InterPro" id="IPR046985">
    <property type="entry name" value="IP5"/>
</dbReference>
<gene>
    <name evidence="7" type="ORF">G7K_4255-t1</name>
</gene>
<dbReference type="SUPFAM" id="SSF54427">
    <property type="entry name" value="NTF2-like"/>
    <property type="match status" value="1"/>
</dbReference>
<dbReference type="GO" id="GO:0031901">
    <property type="term" value="C:early endosome membrane"/>
    <property type="evidence" value="ECO:0007669"/>
    <property type="project" value="UniProtKB-SubCell"/>
</dbReference>
<dbReference type="SUPFAM" id="SSF48350">
    <property type="entry name" value="GTPase activation domain, GAP"/>
    <property type="match status" value="1"/>
</dbReference>
<dbReference type="Gene3D" id="1.10.555.10">
    <property type="entry name" value="Rho GTPase activation protein"/>
    <property type="match status" value="1"/>
</dbReference>
<evidence type="ECO:0000256" key="4">
    <source>
        <dbReference type="ARBA" id="ARBA00023329"/>
    </source>
</evidence>
<dbReference type="EMBL" id="BACD03000029">
    <property type="protein sequence ID" value="GAO50120.1"/>
    <property type="molecule type" value="Genomic_DNA"/>
</dbReference>
<dbReference type="SUPFAM" id="SSF56219">
    <property type="entry name" value="DNase I-like"/>
    <property type="match status" value="1"/>
</dbReference>
<name>A0A0E9NL28_SAICN</name>
<dbReference type="InterPro" id="IPR013783">
    <property type="entry name" value="Ig-like_fold"/>
</dbReference>
<dbReference type="InterPro" id="IPR036691">
    <property type="entry name" value="Endo/exonu/phosph_ase_sf"/>
</dbReference>
<evidence type="ECO:0000256" key="2">
    <source>
        <dbReference type="ARBA" id="ARBA00004580"/>
    </source>
</evidence>
<reference evidence="7 8" key="2">
    <citation type="journal article" date="2014" name="J. Gen. Appl. Microbiol.">
        <title>The early diverging ascomycetous budding yeast Saitoella complicata has three histone deacetylases belonging to the Clr6, Hos2, and Rpd3 lineages.</title>
        <authorList>
            <person name="Nishida H."/>
            <person name="Matsumoto T."/>
            <person name="Kondo S."/>
            <person name="Hamamoto M."/>
            <person name="Yoshikawa H."/>
        </authorList>
    </citation>
    <scope>NUCLEOTIDE SEQUENCE [LARGE SCALE GENOMIC DNA]</scope>
    <source>
        <strain evidence="7 8">NRRL Y-17804</strain>
    </source>
</reference>
<evidence type="ECO:0000313" key="8">
    <source>
        <dbReference type="Proteomes" id="UP000033140"/>
    </source>
</evidence>
<sequence>MGTLPTSELNVLKTRTRWTLTTRKARKERLASTPRPCKILFRQSRVPSRRPGGLSKLRLLPRRRHLLESNQPHIASLSKEKPNPNHTEDHTLRLVKVPGWSRLWGESGFIGTAESAFSEVKGVRDLKLLVRKVVVLHCWTLASTIYLVNITPHHITLSVTGHKTAPAHNFSYMFDFGVEDVSSGASSASRGRHGTRRYQPPPAGFKEDSPMPEIKPEPSDDSSEGDPYKDWGPPTYAYPDPTVPDRWLQREAIMTRNKAAFNLWIDWFNSGEKGDEIPNRMLHPDHVYSDPNFGGNGIRHMVEWTNYFRSRFHGSRITVKRLAAEGETVMSMCELTATQVGEHMGRPGEVREMNGRYSAADTFRDGLRVETIMIMDFEAMRTKEWTKVASSEHVTTDVRIPVSRPDSRAGPSIAEFRRPASTSRESDCSVTLPSALEQVLLGQVASEASTPDLGKLRVQSRPRSASPRRRTRGRAMSRESITLSDIFTSTASTGSSNSCFSKAFIPCLPLFQTLTSQETSHTAPLPHQHDTDNPPESPSALVDISPVIIQAVITKQPSLETLPSINSIMAPPHKESAETLTLPGTFPVSPGPSVVEERQSLRSRWMEYELERRRVEYVDKVRIPVRIGTWNVNGRLPEKSDKDLREWLCPKNEQGAPVKEDDDWEGGERRDLPALYVVALQEADLSTEAYLRTDDTIANSWAAVILSTIGDSSSYTKIAQRQLVGIMLFVFAHASIVPVLSGVETGSVACGIMGMIGNKGAVGIKLRVWDTSLVFIGSHLAAQTNMVDRRNADFHEICRRLMFDRGGDGIFEDTDHVFWCGDLNYRIDLPAQTARSFLLPEAPIERRLLLPYDQLRHEMNANRAFPVEDGWREGEITFEPTFKYDVGTRDILDSSEKSRVPSWCDRVMWWSRRDHERGEQTGDVEVRSYESFMDYTMSDHKPVAATFSLSVESVDQQKKEMIEAALEILANSAENVTGEAKVETVSDDDIEVEEIGVGEYVERKIVLKNMGRKVVGWQVVLVREASGHESVREDPSWLEVLPREGIIPLKHSEKDHDTDHPTTDIKVMVDLRDPDVVARINATPGRERGLRALIVLRLETEDADGQEGERKEEDRFITVRATVRPTCFAQPLEILGMEHKNAEDLCEKRSLKESSEKEVTTAYSLPLELWRLTDWFVKNKDWAAAPDMLVQSDNDDHEAEQRIIRAIDAGDDVAPDEDPRVIISVLLKFLAAVPGGVIPHTMYSHVITYGANSKEEAHRIVDDLSIPNAMVFLYITGFIKELVSAMSQDGKRNPHFAREEFARVFGDVLVVGEKWEVRKDAAEARRRKEFLMWFLEG</sequence>
<dbReference type="GO" id="GO:0032153">
    <property type="term" value="C:cell division site"/>
    <property type="evidence" value="ECO:0007669"/>
    <property type="project" value="UniProtKB-ARBA"/>
</dbReference>
<feature type="compositionally biased region" description="Basic residues" evidence="5">
    <location>
        <begin position="466"/>
        <end position="475"/>
    </location>
</feature>
<comment type="subcellular location">
    <subcellularLocation>
        <location evidence="2">Cytoplasmic vesicle</location>
        <location evidence="2">Phagosome membrane</location>
    </subcellularLocation>
    <subcellularLocation>
        <location evidence="1">Early endosome membrane</location>
    </subcellularLocation>
</comment>
<dbReference type="Pfam" id="PF22669">
    <property type="entry name" value="Exo_endo_phos2"/>
    <property type="match status" value="1"/>
</dbReference>
<evidence type="ECO:0000259" key="6">
    <source>
        <dbReference type="SMART" id="SM00128"/>
    </source>
</evidence>
<dbReference type="Proteomes" id="UP000033140">
    <property type="component" value="Unassembled WGS sequence"/>
</dbReference>
<dbReference type="InterPro" id="IPR000300">
    <property type="entry name" value="IPPc"/>
</dbReference>
<dbReference type="Pfam" id="PF00620">
    <property type="entry name" value="RhoGAP"/>
    <property type="match status" value="1"/>
</dbReference>
<proteinExistence type="predicted"/>
<dbReference type="GO" id="GO:0005096">
    <property type="term" value="F:GTPase activator activity"/>
    <property type="evidence" value="ECO:0007669"/>
    <property type="project" value="UniProtKB-ARBA"/>
</dbReference>
<feature type="compositionally biased region" description="Basic and acidic residues" evidence="5">
    <location>
        <begin position="205"/>
        <end position="218"/>
    </location>
</feature>
<keyword evidence="8" id="KW-1185">Reference proteome</keyword>
<dbReference type="Gene3D" id="3.10.450.50">
    <property type="match status" value="1"/>
</dbReference>
<organism evidence="7 8">
    <name type="scientific">Saitoella complicata (strain BCRC 22490 / CBS 7301 / JCM 7358 / NBRC 10748 / NRRL Y-17804)</name>
    <dbReference type="NCBI Taxonomy" id="698492"/>
    <lineage>
        <taxon>Eukaryota</taxon>
        <taxon>Fungi</taxon>
        <taxon>Dikarya</taxon>
        <taxon>Ascomycota</taxon>
        <taxon>Taphrinomycotina</taxon>
        <taxon>Taphrinomycotina incertae sedis</taxon>
        <taxon>Saitoella</taxon>
    </lineage>
</organism>
<protein>
    <recommendedName>
        <fullName evidence="6">Inositol polyphosphate-related phosphatase domain-containing protein</fullName>
    </recommendedName>
</protein>
<dbReference type="GO" id="GO:0007165">
    <property type="term" value="P:signal transduction"/>
    <property type="evidence" value="ECO:0007669"/>
    <property type="project" value="InterPro"/>
</dbReference>
<feature type="region of interest" description="Disordered" evidence="5">
    <location>
        <begin position="184"/>
        <end position="236"/>
    </location>
</feature>
<dbReference type="STRING" id="698492.A0A0E9NL28"/>
<reference evidence="7 8" key="1">
    <citation type="journal article" date="2011" name="J. Gen. Appl. Microbiol.">
        <title>Draft genome sequencing of the enigmatic yeast Saitoella complicata.</title>
        <authorList>
            <person name="Nishida H."/>
            <person name="Hamamoto M."/>
            <person name="Sugiyama J."/>
        </authorList>
    </citation>
    <scope>NUCLEOTIDE SEQUENCE [LARGE SCALE GENOMIC DNA]</scope>
    <source>
        <strain evidence="7 8">NRRL Y-17804</strain>
    </source>
</reference>
<dbReference type="Gene3D" id="2.60.40.10">
    <property type="entry name" value="Immunoglobulins"/>
    <property type="match status" value="1"/>
</dbReference>
<evidence type="ECO:0000313" key="7">
    <source>
        <dbReference type="EMBL" id="GAO50120.1"/>
    </source>
</evidence>
<evidence type="ECO:0000256" key="1">
    <source>
        <dbReference type="ARBA" id="ARBA00004146"/>
    </source>
</evidence>
<dbReference type="PANTHER" id="PTHR11200:SF300">
    <property type="entry name" value="TYPE II INOSITOL 1,4,5-TRISPHOSPHATE 5-PHOSPHATASE"/>
    <property type="match status" value="1"/>
</dbReference>
<comment type="caution">
    <text evidence="7">The sequence shown here is derived from an EMBL/GenBank/DDBJ whole genome shotgun (WGS) entry which is preliminary data.</text>
</comment>
<evidence type="ECO:0000256" key="3">
    <source>
        <dbReference type="ARBA" id="ARBA00022753"/>
    </source>
</evidence>
<feature type="region of interest" description="Disordered" evidence="5">
    <location>
        <begin position="451"/>
        <end position="478"/>
    </location>
</feature>
<feature type="region of interest" description="Disordered" evidence="5">
    <location>
        <begin position="402"/>
        <end position="426"/>
    </location>
</feature>